<sequence>MKKLFGRFGRSIHRHAKVWITAIVLITIFLTFGLPKIQMKMGNDVFVSPGRAIYQNSQTYQKHFGGDSLYVLLNGPRKNILNHKTMQDIARFSHKANHVKNIKNTTSVVNLVNSELKNKQSSQANMSNVNRAKLKKDLLSSMSKAQKAKLAKQAQASLTSAQKAQVQQYTLTILTPAQKQKMQALQQAAMAQAMQKTGGNQQMAQMAVASASQSPAGKQKQQAMVAKALNSGQKAKIKAYAMTILNPAQQKALQGSAAKSIPKVQNMSTPLLRDIFLDKNGNIQKPLKLLFPRNGRHALMVLNTSSKSSDMSVDVQLSNDVKNAMKKTHFNSGVTTKLAGTPHILGQVNAEVIKNMGIMLIFAVILMVLILALVFPVRRRILPLLFVLICLDDTFGIMGWVGLPLTLATMATLPIIIGLGTDFGVQFLNRYEEEFKKRHDSTKSIEVSIENMGPAVGIALIVMTLSFLTMFLSKAPLMQKFGMTLAIGVVISYFIEMIMIFGTVSLRDAKMTDRKVPKNKSKVTPLSRLLARYAGFVMRHAWPVLIIGLILGAVGFSTEPKIGVDTQLTHMIPQNMSSLVNTRYLQHKIGSTMYITYLVKDHHVTNPKDMQRLYNLGQHEEHKYTNVKGVTSVATTYKKSNGKFTASQSKINSTINKLPKSVRQTLINKPHTYATLQFKVNQNSPSKDQLHLMNNISHDLRNEKGMTIRSAGTQNMMFQGIKNMTANRDLIIVVGLLIIFVVLFLVYRNWRLAIFPIVPIMIVLGLSPLTLFLMHTSYNPLTVSLSALVLGIGIEFTILIMERYREELAKGNGSETAITRAISYVGQAITASGLTVIGGFVAIMFSSFPVLKSFGMITVLDTAYALISALTILPAFMYVLRKRYHKGSIKKNHFE</sequence>
<evidence type="ECO:0000259" key="7">
    <source>
        <dbReference type="PROSITE" id="PS50156"/>
    </source>
</evidence>
<reference evidence="9" key="1">
    <citation type="submission" date="2018-12" db="EMBL/GenBank/DDBJ databases">
        <title>A new species of lactobacillus.</title>
        <authorList>
            <person name="Jian Y."/>
            <person name="Xin L."/>
            <person name="Hong Z.J."/>
            <person name="Ming L.Z."/>
            <person name="Hong X.Z."/>
        </authorList>
    </citation>
    <scope>NUCLEOTIDE SEQUENCE [LARGE SCALE GENOMIC DNA]</scope>
    <source>
        <strain evidence="9">HSLZ-75</strain>
    </source>
</reference>
<gene>
    <name evidence="8" type="ORF">ELX58_00580</name>
</gene>
<protein>
    <submittedName>
        <fullName evidence="8">RND family transporter</fullName>
    </submittedName>
</protein>
<dbReference type="Gene3D" id="1.20.1640.10">
    <property type="entry name" value="Multidrug efflux transporter AcrB transmembrane domain"/>
    <property type="match status" value="2"/>
</dbReference>
<feature type="transmembrane region" description="Helical" evidence="6">
    <location>
        <begin position="730"/>
        <end position="747"/>
    </location>
</feature>
<evidence type="ECO:0000256" key="1">
    <source>
        <dbReference type="ARBA" id="ARBA00004651"/>
    </source>
</evidence>
<dbReference type="PRINTS" id="PR00702">
    <property type="entry name" value="ACRIFLAVINRP"/>
</dbReference>
<dbReference type="PANTHER" id="PTHR33406:SF13">
    <property type="entry name" value="MEMBRANE PROTEIN YDFJ"/>
    <property type="match status" value="1"/>
</dbReference>
<dbReference type="PROSITE" id="PS50156">
    <property type="entry name" value="SSD"/>
    <property type="match status" value="2"/>
</dbReference>
<dbReference type="InterPro" id="IPR004869">
    <property type="entry name" value="MMPL_dom"/>
</dbReference>
<dbReference type="GO" id="GO:0022857">
    <property type="term" value="F:transmembrane transporter activity"/>
    <property type="evidence" value="ECO:0007669"/>
    <property type="project" value="InterPro"/>
</dbReference>
<dbReference type="PANTHER" id="PTHR33406">
    <property type="entry name" value="MEMBRANE PROTEIN MJ1562-RELATED"/>
    <property type="match status" value="1"/>
</dbReference>
<feature type="transmembrane region" description="Helical" evidence="6">
    <location>
        <begin position="754"/>
        <end position="775"/>
    </location>
</feature>
<keyword evidence="3 6" id="KW-0812">Transmembrane</keyword>
<feature type="transmembrane region" description="Helical" evidence="6">
    <location>
        <begin position="382"/>
        <end position="401"/>
    </location>
</feature>
<dbReference type="Pfam" id="PF03176">
    <property type="entry name" value="MMPL"/>
    <property type="match status" value="2"/>
</dbReference>
<dbReference type="AlphaFoldDB" id="A0A4P6ZJB6"/>
<dbReference type="GO" id="GO:0005886">
    <property type="term" value="C:plasma membrane"/>
    <property type="evidence" value="ECO:0007669"/>
    <property type="project" value="UniProtKB-SubCell"/>
</dbReference>
<dbReference type="Proteomes" id="UP000294321">
    <property type="component" value="Chromosome"/>
</dbReference>
<evidence type="ECO:0000256" key="6">
    <source>
        <dbReference type="SAM" id="Phobius"/>
    </source>
</evidence>
<feature type="transmembrane region" description="Helical" evidence="6">
    <location>
        <begin position="781"/>
        <end position="801"/>
    </location>
</feature>
<comment type="subcellular location">
    <subcellularLocation>
        <location evidence="1">Cell membrane</location>
        <topology evidence="1">Multi-pass membrane protein</topology>
    </subcellularLocation>
</comment>
<dbReference type="OrthoDB" id="9809027at2"/>
<keyword evidence="2" id="KW-1003">Cell membrane</keyword>
<evidence type="ECO:0000313" key="8">
    <source>
        <dbReference type="EMBL" id="QBP17708.1"/>
    </source>
</evidence>
<name>A0A4P6ZJB6_9LACO</name>
<keyword evidence="4 6" id="KW-1133">Transmembrane helix</keyword>
<dbReference type="InterPro" id="IPR050545">
    <property type="entry name" value="Mycobact_MmpL"/>
</dbReference>
<feature type="domain" description="SSD" evidence="7">
    <location>
        <begin position="762"/>
        <end position="879"/>
    </location>
</feature>
<dbReference type="NCBIfam" id="TIGR00921">
    <property type="entry name" value="2A067"/>
    <property type="match status" value="1"/>
</dbReference>
<dbReference type="EMBL" id="CP034726">
    <property type="protein sequence ID" value="QBP17708.1"/>
    <property type="molecule type" value="Genomic_DNA"/>
</dbReference>
<accession>A0A4P6ZJB6</accession>
<feature type="transmembrane region" description="Helical" evidence="6">
    <location>
        <begin position="407"/>
        <end position="428"/>
    </location>
</feature>
<dbReference type="RefSeq" id="WP_133441253.1">
    <property type="nucleotide sequence ID" value="NZ_CP034726.1"/>
</dbReference>
<feature type="transmembrane region" description="Helical" evidence="6">
    <location>
        <begin position="356"/>
        <end position="375"/>
    </location>
</feature>
<feature type="transmembrane region" description="Helical" evidence="6">
    <location>
        <begin position="16"/>
        <end position="34"/>
    </location>
</feature>
<keyword evidence="5 6" id="KW-0472">Membrane</keyword>
<feature type="transmembrane region" description="Helical" evidence="6">
    <location>
        <begin position="530"/>
        <end position="556"/>
    </location>
</feature>
<feature type="transmembrane region" description="Helical" evidence="6">
    <location>
        <begin position="485"/>
        <end position="509"/>
    </location>
</feature>
<proteinExistence type="predicted"/>
<feature type="transmembrane region" description="Helical" evidence="6">
    <location>
        <begin position="822"/>
        <end position="848"/>
    </location>
</feature>
<dbReference type="InterPro" id="IPR000731">
    <property type="entry name" value="SSD"/>
</dbReference>
<organism evidence="8 9">
    <name type="scientific">Acetilactobacillus jinshanensis</name>
    <dbReference type="NCBI Taxonomy" id="1720083"/>
    <lineage>
        <taxon>Bacteria</taxon>
        <taxon>Bacillati</taxon>
        <taxon>Bacillota</taxon>
        <taxon>Bacilli</taxon>
        <taxon>Lactobacillales</taxon>
        <taxon>Lactobacillaceae</taxon>
        <taxon>Acetilactobacillus</taxon>
    </lineage>
</organism>
<evidence type="ECO:0000256" key="3">
    <source>
        <dbReference type="ARBA" id="ARBA00022692"/>
    </source>
</evidence>
<feature type="domain" description="SSD" evidence="7">
    <location>
        <begin position="384"/>
        <end position="506"/>
    </location>
</feature>
<dbReference type="InterPro" id="IPR001036">
    <property type="entry name" value="Acrflvin-R"/>
</dbReference>
<dbReference type="SUPFAM" id="SSF82866">
    <property type="entry name" value="Multidrug efflux transporter AcrB transmembrane domain"/>
    <property type="match status" value="2"/>
</dbReference>
<evidence type="ECO:0000256" key="5">
    <source>
        <dbReference type="ARBA" id="ARBA00023136"/>
    </source>
</evidence>
<dbReference type="KEGG" id="lji:ELX58_00580"/>
<evidence type="ECO:0000256" key="4">
    <source>
        <dbReference type="ARBA" id="ARBA00022989"/>
    </source>
</evidence>
<keyword evidence="9" id="KW-1185">Reference proteome</keyword>
<evidence type="ECO:0000256" key="2">
    <source>
        <dbReference type="ARBA" id="ARBA00022475"/>
    </source>
</evidence>
<feature type="transmembrane region" description="Helical" evidence="6">
    <location>
        <begin position="449"/>
        <end position="473"/>
    </location>
</feature>
<evidence type="ECO:0000313" key="9">
    <source>
        <dbReference type="Proteomes" id="UP000294321"/>
    </source>
</evidence>
<feature type="transmembrane region" description="Helical" evidence="6">
    <location>
        <begin position="854"/>
        <end position="880"/>
    </location>
</feature>